<dbReference type="InterPro" id="IPR004421">
    <property type="entry name" value="Carbamoyltransferase_HypF"/>
</dbReference>
<dbReference type="GO" id="GO:0008270">
    <property type="term" value="F:zinc ion binding"/>
    <property type="evidence" value="ECO:0007669"/>
    <property type="project" value="UniProtKB-KW"/>
</dbReference>
<comment type="catalytic activity">
    <reaction evidence="9">
        <text>an acyl phosphate + H2O = a carboxylate + phosphate + H(+)</text>
        <dbReference type="Rhea" id="RHEA:14965"/>
        <dbReference type="ChEBI" id="CHEBI:15377"/>
        <dbReference type="ChEBI" id="CHEBI:15378"/>
        <dbReference type="ChEBI" id="CHEBI:29067"/>
        <dbReference type="ChEBI" id="CHEBI:43474"/>
        <dbReference type="ChEBI" id="CHEBI:59918"/>
        <dbReference type="EC" id="3.6.1.7"/>
    </reaction>
</comment>
<evidence type="ECO:0000256" key="1">
    <source>
        <dbReference type="ARBA" id="ARBA00004711"/>
    </source>
</evidence>
<keyword evidence="9" id="KW-0378">Hydrolase</keyword>
<dbReference type="UniPathway" id="UPA00335"/>
<keyword evidence="5" id="KW-0863">Zinc-finger</keyword>
<dbReference type="GO" id="GO:0016743">
    <property type="term" value="F:carboxyl- or carbamoyltransferase activity"/>
    <property type="evidence" value="ECO:0007669"/>
    <property type="project" value="UniProtKB-UniRule"/>
</dbReference>
<organism evidence="12 13">
    <name type="scientific">Acetobacter fabarum</name>
    <dbReference type="NCBI Taxonomy" id="483199"/>
    <lineage>
        <taxon>Bacteria</taxon>
        <taxon>Pseudomonadati</taxon>
        <taxon>Pseudomonadota</taxon>
        <taxon>Alphaproteobacteria</taxon>
        <taxon>Acetobacterales</taxon>
        <taxon>Acetobacteraceae</taxon>
        <taxon>Acetobacter</taxon>
    </lineage>
</organism>
<dbReference type="Pfam" id="PF22521">
    <property type="entry name" value="HypF_C_2"/>
    <property type="match status" value="1"/>
</dbReference>
<comment type="similarity">
    <text evidence="2 8">Belongs to the carbamoyltransferase HypF family.</text>
</comment>
<evidence type="ECO:0000256" key="9">
    <source>
        <dbReference type="PROSITE-ProRule" id="PRU00520"/>
    </source>
</evidence>
<dbReference type="Pfam" id="PF07503">
    <property type="entry name" value="zf-HYPF"/>
    <property type="match status" value="2"/>
</dbReference>
<dbReference type="InterPro" id="IPR055128">
    <property type="entry name" value="HypF_C_2"/>
</dbReference>
<feature type="domain" description="YrdC-like" evidence="11">
    <location>
        <begin position="201"/>
        <end position="386"/>
    </location>
</feature>
<dbReference type="GO" id="GO:0003725">
    <property type="term" value="F:double-stranded RNA binding"/>
    <property type="evidence" value="ECO:0007669"/>
    <property type="project" value="InterPro"/>
</dbReference>
<proteinExistence type="inferred from homology"/>
<dbReference type="PROSITE" id="PS51160">
    <property type="entry name" value="ACYLPHOSPHATASE_3"/>
    <property type="match status" value="1"/>
</dbReference>
<comment type="caution">
    <text evidence="12">The sequence shown here is derived from an EMBL/GenBank/DDBJ whole genome shotgun (WGS) entry which is preliminary data.</text>
</comment>
<dbReference type="InterPro" id="IPR036046">
    <property type="entry name" value="Acylphosphatase-like_dom_sf"/>
</dbReference>
<evidence type="ECO:0000256" key="3">
    <source>
        <dbReference type="ARBA" id="ARBA00022598"/>
    </source>
</evidence>
<evidence type="ECO:0000256" key="2">
    <source>
        <dbReference type="ARBA" id="ARBA00008097"/>
    </source>
</evidence>
<dbReference type="NCBIfam" id="TIGR00143">
    <property type="entry name" value="hypF"/>
    <property type="match status" value="1"/>
</dbReference>
<gene>
    <name evidence="12" type="ORF">B8X00_08245</name>
</gene>
<accession>A0A269XXT9</accession>
<comment type="function">
    <text evidence="8">Involved in the maturation of [NiFe] hydrogenases. Along with HypE, it catalyzes the synthesis of the CN ligands of the active site iron of [NiFe]-hydrogenases. HypF functions as a carbamoyl transferase using carbamoylphosphate as a substrate and transferring the carboxamido moiety in an ATP-dependent reaction to the thiolate of the C-terminal cysteine of HypE yielding a protein-S-carboxamide.</text>
</comment>
<keyword evidence="13" id="KW-1185">Reference proteome</keyword>
<dbReference type="InterPro" id="IPR001792">
    <property type="entry name" value="Acylphosphatase-like_dom"/>
</dbReference>
<dbReference type="PANTHER" id="PTHR42959:SF1">
    <property type="entry name" value="CARBAMOYLTRANSFERASE HYPF"/>
    <property type="match status" value="1"/>
</dbReference>
<dbReference type="EC" id="6.2.-.-" evidence="8"/>
<evidence type="ECO:0000313" key="12">
    <source>
        <dbReference type="EMBL" id="PAK78029.1"/>
    </source>
</evidence>
<dbReference type="Gene3D" id="3.90.870.50">
    <property type="match status" value="1"/>
</dbReference>
<dbReference type="Proteomes" id="UP000216151">
    <property type="component" value="Unassembled WGS sequence"/>
</dbReference>
<feature type="active site" evidence="9">
    <location>
        <position position="20"/>
    </location>
</feature>
<reference evidence="12 13" key="1">
    <citation type="submission" date="2017-04" db="EMBL/GenBank/DDBJ databases">
        <title>Kefir bacterial isolates.</title>
        <authorList>
            <person name="Kim Y."/>
            <person name="Blasche S."/>
            <person name="Patil K.R."/>
        </authorList>
    </citation>
    <scope>NUCLEOTIDE SEQUENCE [LARGE SCALE GENOMIC DNA]</scope>
    <source>
        <strain evidence="12 13">KR</strain>
    </source>
</reference>
<dbReference type="Pfam" id="PF00708">
    <property type="entry name" value="Acylphosphatase"/>
    <property type="match status" value="1"/>
</dbReference>
<dbReference type="GO" id="GO:0051604">
    <property type="term" value="P:protein maturation"/>
    <property type="evidence" value="ECO:0007669"/>
    <property type="project" value="TreeGrafter"/>
</dbReference>
<dbReference type="GO" id="GO:0003998">
    <property type="term" value="F:acylphosphatase activity"/>
    <property type="evidence" value="ECO:0007669"/>
    <property type="project" value="UniProtKB-EC"/>
</dbReference>
<feature type="active site" evidence="9">
    <location>
        <position position="38"/>
    </location>
</feature>
<dbReference type="RefSeq" id="WP_095349839.1">
    <property type="nucleotide sequence ID" value="NZ_JBDNMF010000019.1"/>
</dbReference>
<keyword evidence="3" id="KW-0436">Ligase</keyword>
<dbReference type="Gene3D" id="3.30.420.360">
    <property type="match status" value="1"/>
</dbReference>
<comment type="catalytic activity">
    <reaction evidence="7 8">
        <text>C-terminal L-cysteinyl-[HypE protein] + carbamoyl phosphate + ATP + H2O = C-terminal S-carboxamide-L-cysteinyl-[HypE protein] + AMP + phosphate + diphosphate + H(+)</text>
        <dbReference type="Rhea" id="RHEA:55636"/>
        <dbReference type="Rhea" id="RHEA-COMP:14247"/>
        <dbReference type="Rhea" id="RHEA-COMP:14392"/>
        <dbReference type="ChEBI" id="CHEBI:15377"/>
        <dbReference type="ChEBI" id="CHEBI:15378"/>
        <dbReference type="ChEBI" id="CHEBI:30616"/>
        <dbReference type="ChEBI" id="CHEBI:33019"/>
        <dbReference type="ChEBI" id="CHEBI:43474"/>
        <dbReference type="ChEBI" id="CHEBI:58228"/>
        <dbReference type="ChEBI" id="CHEBI:76913"/>
        <dbReference type="ChEBI" id="CHEBI:139126"/>
        <dbReference type="ChEBI" id="CHEBI:456215"/>
    </reaction>
</comment>
<dbReference type="InterPro" id="IPR051060">
    <property type="entry name" value="Carbamoyltrans_HypF-like"/>
</dbReference>
<dbReference type="PANTHER" id="PTHR42959">
    <property type="entry name" value="CARBAMOYLTRANSFERASE"/>
    <property type="match status" value="1"/>
</dbReference>
<dbReference type="InterPro" id="IPR017968">
    <property type="entry name" value="Acylphosphatase_CS"/>
</dbReference>
<protein>
    <recommendedName>
        <fullName evidence="8">Carbamoyltransferase HypF</fullName>
        <ecNumber evidence="8">6.2.-.-</ecNumber>
    </recommendedName>
</protein>
<dbReference type="SUPFAM" id="SSF54975">
    <property type="entry name" value="Acylphosphatase/BLUF domain-like"/>
    <property type="match status" value="1"/>
</dbReference>
<comment type="pathway">
    <text evidence="1 8">Protein modification; [NiFe] hydrogenase maturation.</text>
</comment>
<keyword evidence="4" id="KW-0479">Metal-binding</keyword>
<dbReference type="InterPro" id="IPR041440">
    <property type="entry name" value="HypF_C"/>
</dbReference>
<dbReference type="Gene3D" id="3.30.420.40">
    <property type="match status" value="1"/>
</dbReference>
<evidence type="ECO:0000256" key="8">
    <source>
        <dbReference type="PIRNR" id="PIRNR006256"/>
    </source>
</evidence>
<evidence type="ECO:0000313" key="13">
    <source>
        <dbReference type="Proteomes" id="UP000216151"/>
    </source>
</evidence>
<keyword evidence="12" id="KW-0808">Transferase</keyword>
<evidence type="ECO:0000259" key="10">
    <source>
        <dbReference type="PROSITE" id="PS51160"/>
    </source>
</evidence>
<dbReference type="EMBL" id="NCXK01000009">
    <property type="protein sequence ID" value="PAK78029.1"/>
    <property type="molecule type" value="Genomic_DNA"/>
</dbReference>
<evidence type="ECO:0000259" key="11">
    <source>
        <dbReference type="PROSITE" id="PS51163"/>
    </source>
</evidence>
<dbReference type="GO" id="GO:0016874">
    <property type="term" value="F:ligase activity"/>
    <property type="evidence" value="ECO:0007669"/>
    <property type="project" value="UniProtKB-UniRule"/>
</dbReference>
<name>A0A269XXT9_9PROT</name>
<feature type="domain" description="Acylphosphatase-like" evidence="10">
    <location>
        <begin position="5"/>
        <end position="90"/>
    </location>
</feature>
<dbReference type="InterPro" id="IPR006070">
    <property type="entry name" value="Sua5-like_dom"/>
</dbReference>
<dbReference type="OrthoDB" id="9808093at2"/>
<evidence type="ECO:0000256" key="6">
    <source>
        <dbReference type="ARBA" id="ARBA00022833"/>
    </source>
</evidence>
<evidence type="ECO:0000256" key="5">
    <source>
        <dbReference type="ARBA" id="ARBA00022771"/>
    </source>
</evidence>
<keyword evidence="6" id="KW-0862">Zinc</keyword>
<dbReference type="PROSITE" id="PS00150">
    <property type="entry name" value="ACYLPHOSPHATASE_1"/>
    <property type="match status" value="1"/>
</dbReference>
<dbReference type="Pfam" id="PF17788">
    <property type="entry name" value="HypF_C"/>
    <property type="match status" value="1"/>
</dbReference>
<evidence type="ECO:0000256" key="7">
    <source>
        <dbReference type="ARBA" id="ARBA00048220"/>
    </source>
</evidence>
<dbReference type="AlphaFoldDB" id="A0A269XXT9"/>
<dbReference type="PROSITE" id="PS51163">
    <property type="entry name" value="YRDC"/>
    <property type="match status" value="1"/>
</dbReference>
<dbReference type="Pfam" id="PF01300">
    <property type="entry name" value="Sua5_yciO_yrdC"/>
    <property type="match status" value="1"/>
</dbReference>
<dbReference type="PIRSF" id="PIRSF006256">
    <property type="entry name" value="CMPcnvr_hdrg_mat"/>
    <property type="match status" value="1"/>
</dbReference>
<dbReference type="SUPFAM" id="SSF55821">
    <property type="entry name" value="YrdC/RibB"/>
    <property type="match status" value="1"/>
</dbReference>
<dbReference type="InterPro" id="IPR017945">
    <property type="entry name" value="DHBP_synth_RibB-like_a/b_dom"/>
</dbReference>
<evidence type="ECO:0000256" key="4">
    <source>
        <dbReference type="ARBA" id="ARBA00022723"/>
    </source>
</evidence>
<dbReference type="Gene3D" id="3.30.110.120">
    <property type="match status" value="1"/>
</dbReference>
<dbReference type="InterPro" id="IPR011125">
    <property type="entry name" value="Znf_HypF"/>
</dbReference>
<sequence>MPECAEEIFVTGLVQGVGFRPFVWRLAQKLGLRGYVSNRGDGVRIVVAGPPERVAALVDALASPPPRARIVALKRSMAQDEGWQGFTIQASQPGTVQAGIVADMAVCPACIAEIADKKDRRYQYAFTNCTDCGPRFSIVTGIPYDRARTTMAAFAMCPACGAEYANPQDRRFHAQPVACPVCGPRLTFVSGPKGSNPVVGDGALDHAVSSLLAGQVVAIKGIGGFHLACLAGSEAAVAALRERKNRPTRPLAVMVRDMAMAEDYAHFCAAERQALEDVSAPVVLVCQRRERAFASNVAPGMERVGLLLPYTPLHVVLMQKIGQPLVMSSANRSGQPQVVHNAEALESLQGVADAWLMHNRPIARRLDDSVVRVLDGQARVLRRGRGLAPEPLPLPALMAKSPPVLAMGGDLKAAFCLTQGGRALLSHHLGDMAQLATEQAMLAALADYRALFGQTSAIVAVDAHPGYRSRAVGQKLAEDQGWQLETVWHHHAHIAATMAENGWEQGPVLGLGLDGTGYGPDGTLWGCEILMCDYAHMTRLGRLATVPMPGGEKAAREPWRMLLAHLDNALGAEEACKVQAQLCALKDKPVDALRSMVRAGVNAPLTSSAGRLFDAMAAFVGTAPTRLSYEGEAAMQLEALAERAEGACEPLEFGLHLCGTLLEIDPAPMWRAGLHRLAEGVAAPELAWAFHAGLARVLAKAAGQLARRKGLGTVALAGGVMHNGVLVGLLVPLLQAAGLRVLLPAHVPAGDGGLAVGQAAVAAYRHSQA</sequence>